<dbReference type="Proteomes" id="UP000885779">
    <property type="component" value="Unassembled WGS sequence"/>
</dbReference>
<dbReference type="Gene3D" id="3.40.50.1010">
    <property type="entry name" value="5'-nuclease"/>
    <property type="match status" value="1"/>
</dbReference>
<dbReference type="InterPro" id="IPR002716">
    <property type="entry name" value="PIN_dom"/>
</dbReference>
<dbReference type="CDD" id="cd09854">
    <property type="entry name" value="PIN_VapC-like"/>
    <property type="match status" value="1"/>
</dbReference>
<evidence type="ECO:0000313" key="2">
    <source>
        <dbReference type="EMBL" id="HGY56037.1"/>
    </source>
</evidence>
<feature type="domain" description="PIN" evidence="1">
    <location>
        <begin position="2"/>
        <end position="116"/>
    </location>
</feature>
<dbReference type="EMBL" id="DRQG01000093">
    <property type="protein sequence ID" value="HGY56037.1"/>
    <property type="molecule type" value="Genomic_DNA"/>
</dbReference>
<gene>
    <name evidence="2" type="ORF">ENK44_10060</name>
</gene>
<evidence type="ECO:0000259" key="1">
    <source>
        <dbReference type="Pfam" id="PF13470"/>
    </source>
</evidence>
<dbReference type="SUPFAM" id="SSF88723">
    <property type="entry name" value="PIN domain-like"/>
    <property type="match status" value="1"/>
</dbReference>
<name>A0A7V4U2D6_CALAY</name>
<dbReference type="Pfam" id="PF13470">
    <property type="entry name" value="PIN_3"/>
    <property type="match status" value="1"/>
</dbReference>
<reference evidence="2" key="1">
    <citation type="journal article" date="2020" name="mSystems">
        <title>Genome- and Community-Level Interaction Insights into Carbon Utilization and Element Cycling Functions of Hydrothermarchaeota in Hydrothermal Sediment.</title>
        <authorList>
            <person name="Zhou Z."/>
            <person name="Liu Y."/>
            <person name="Xu W."/>
            <person name="Pan J."/>
            <person name="Luo Z.H."/>
            <person name="Li M."/>
        </authorList>
    </citation>
    <scope>NUCLEOTIDE SEQUENCE [LARGE SCALE GENOMIC DNA]</scope>
    <source>
        <strain evidence="2">HyVt-577</strain>
    </source>
</reference>
<proteinExistence type="predicted"/>
<accession>A0A7V4U2D6</accession>
<comment type="caution">
    <text evidence="2">The sequence shown here is derived from an EMBL/GenBank/DDBJ whole genome shotgun (WGS) entry which is preliminary data.</text>
</comment>
<organism evidence="2">
    <name type="scientific">Caldithrix abyssi</name>
    <dbReference type="NCBI Taxonomy" id="187145"/>
    <lineage>
        <taxon>Bacteria</taxon>
        <taxon>Pseudomonadati</taxon>
        <taxon>Calditrichota</taxon>
        <taxon>Calditrichia</taxon>
        <taxon>Calditrichales</taxon>
        <taxon>Calditrichaceae</taxon>
        <taxon>Caldithrix</taxon>
    </lineage>
</organism>
<protein>
    <submittedName>
        <fullName evidence="2">PIN domain-containing protein</fullName>
    </submittedName>
</protein>
<dbReference type="InterPro" id="IPR029060">
    <property type="entry name" value="PIN-like_dom_sf"/>
</dbReference>
<sequence length="137" mass="15524">MKILFDTNVILDVMLLRPPFYKSAALLLAEVERKHIAGYLCPTSVTTIYYLAQKAKGKNFAFKQIENLLKIFKITKVDKFCLQSALLSGISDFEDAVLNESALQAGLDGIVTRDIKDFRSSQIKIYNPDELLQMLNF</sequence>
<dbReference type="AlphaFoldDB" id="A0A7V4U2D6"/>